<gene>
    <name evidence="18" type="ORF">LF41_1133</name>
</gene>
<dbReference type="InterPro" id="IPR000531">
    <property type="entry name" value="Beta-barrel_TonB"/>
</dbReference>
<dbReference type="PANTHER" id="PTHR32552">
    <property type="entry name" value="FERRICHROME IRON RECEPTOR-RELATED"/>
    <property type="match status" value="1"/>
</dbReference>
<evidence type="ECO:0000313" key="19">
    <source>
        <dbReference type="Proteomes" id="UP000030518"/>
    </source>
</evidence>
<dbReference type="PROSITE" id="PS01156">
    <property type="entry name" value="TONB_DEPENDENT_REC_2"/>
    <property type="match status" value="1"/>
</dbReference>
<keyword evidence="10 12" id="KW-0472">Membrane</keyword>
<evidence type="ECO:0000256" key="7">
    <source>
        <dbReference type="ARBA" id="ARBA00023004"/>
    </source>
</evidence>
<dbReference type="Pfam" id="PF00593">
    <property type="entry name" value="TonB_dep_Rec_b-barrel"/>
    <property type="match status" value="1"/>
</dbReference>
<dbReference type="eggNOG" id="COG4771">
    <property type="taxonomic scope" value="Bacteria"/>
</dbReference>
<evidence type="ECO:0000256" key="4">
    <source>
        <dbReference type="ARBA" id="ARBA00022496"/>
    </source>
</evidence>
<name>A0A0A2WK78_9GAMM</name>
<evidence type="ECO:0000256" key="11">
    <source>
        <dbReference type="ARBA" id="ARBA00023237"/>
    </source>
</evidence>
<dbReference type="PATRIC" id="fig|1300345.3.peg.451"/>
<evidence type="ECO:0000256" key="14">
    <source>
        <dbReference type="RuleBase" id="RU003357"/>
    </source>
</evidence>
<comment type="subcellular location">
    <subcellularLocation>
        <location evidence="1 12">Cell outer membrane</location>
        <topology evidence="1 12">Multi-pass membrane protein</topology>
    </subcellularLocation>
</comment>
<keyword evidence="7" id="KW-0408">Iron</keyword>
<comment type="caution">
    <text evidence="18">The sequence shown here is derived from an EMBL/GenBank/DDBJ whole genome shotgun (WGS) entry which is preliminary data.</text>
</comment>
<evidence type="ECO:0000256" key="6">
    <source>
        <dbReference type="ARBA" id="ARBA00022729"/>
    </source>
</evidence>
<dbReference type="AlphaFoldDB" id="A0A0A2WK78"/>
<dbReference type="EMBL" id="JRKJ01000002">
    <property type="protein sequence ID" value="KGQ20596.1"/>
    <property type="molecule type" value="Genomic_DNA"/>
</dbReference>
<evidence type="ECO:0000256" key="2">
    <source>
        <dbReference type="ARBA" id="ARBA00022448"/>
    </source>
</evidence>
<dbReference type="Gene3D" id="2.40.170.20">
    <property type="entry name" value="TonB-dependent receptor, beta-barrel domain"/>
    <property type="match status" value="1"/>
</dbReference>
<dbReference type="STRING" id="1300345.LF41_1133"/>
<dbReference type="InterPro" id="IPR039426">
    <property type="entry name" value="TonB-dep_rcpt-like"/>
</dbReference>
<feature type="signal peptide" evidence="15">
    <location>
        <begin position="1"/>
        <end position="28"/>
    </location>
</feature>
<feature type="short sequence motif" description="TonB C-terminal box" evidence="13">
    <location>
        <begin position="715"/>
        <end position="732"/>
    </location>
</feature>
<keyword evidence="9 14" id="KW-0798">TonB box</keyword>
<keyword evidence="6 15" id="KW-0732">Signal</keyword>
<dbReference type="RefSeq" id="WP_052116048.1">
    <property type="nucleotide sequence ID" value="NZ_JRKJ01000002.1"/>
</dbReference>
<sequence length="732" mass="80947">MRTRTSRLAAAVRAWALLAMALPRLAFAQDAAPASSDAKATPAELDRVIVTARRREEVLQDVPIAVTSLDGEELKSRAAEDLSALSAATPNLVLYNARAFNSAVTATIRGVGQYDPVWGVEPAVGIYIDDVYLARPQAALLDILDVERIEVLRGPQGTLYGKNTIGGAIKYVTRAPEPYVSGNVVVTAGSYDRLDGKALLNIPFGETLRSRFAFGRYTRAGYGENLITGEDVSDRDATVMRATFDWLPVERVDVRLAWDRYRDRSHVIGAHRLLAAPFPPFTPPDPGRFDVRSDARNQDDTDSEGIALTVDWQFDDEWRFKSVTAHRDGDSFGYIDFDTLPRTIATLNRDFHDEQTSQEFQWQWDHGSTHAVAGLYWSDAEAAGNGRVVNGGVFFTETSGAIWTRSGAVYGDVSWDMTAHTTAEVGLRYTHEDKRAAVITRATDPTFEQTQEFRAYFTDATGFQAFSPRIALSWKPTDVAMYYVQATRGFKSGTYNIRADTVAVPASALPLQDETATSYELGAKAQWREGRITLDAALFRTDYRDIQLSVLVPVDIDGDGDFDDLYGDFRNAGQGTMQGVEFQGAARMGEHMRFVGHIAYLDTRYDEYRSAGPDADNARFPNAPDWTGGASAIGTWPLPGGSTFEARLDMSHQGTLYPTTDVNPIVRQPAHTLWNSSLTWRSPRDAWEVALIGQNLSDKVYRTGSFWLPFAGLATAYYGAPRTFALSITYSF</sequence>
<reference evidence="18 19" key="1">
    <citation type="submission" date="2014-09" db="EMBL/GenBank/DDBJ databases">
        <title>Genome sequences of Lysobacter dokdonensis DS-58.</title>
        <authorList>
            <person name="Kim J.F."/>
            <person name="Kwak M.-J."/>
        </authorList>
    </citation>
    <scope>NUCLEOTIDE SEQUENCE [LARGE SCALE GENOMIC DNA]</scope>
    <source>
        <strain evidence="18 19">DS-58</strain>
    </source>
</reference>
<feature type="domain" description="TonB-dependent receptor plug" evidence="17">
    <location>
        <begin position="59"/>
        <end position="168"/>
    </location>
</feature>
<dbReference type="PROSITE" id="PS52016">
    <property type="entry name" value="TONB_DEPENDENT_REC_3"/>
    <property type="match status" value="1"/>
</dbReference>
<keyword evidence="19" id="KW-1185">Reference proteome</keyword>
<keyword evidence="8" id="KW-0406">Ion transport</keyword>
<dbReference type="Pfam" id="PF07715">
    <property type="entry name" value="Plug"/>
    <property type="match status" value="1"/>
</dbReference>
<evidence type="ECO:0000259" key="16">
    <source>
        <dbReference type="Pfam" id="PF00593"/>
    </source>
</evidence>
<evidence type="ECO:0000256" key="3">
    <source>
        <dbReference type="ARBA" id="ARBA00022452"/>
    </source>
</evidence>
<keyword evidence="18" id="KW-0675">Receptor</keyword>
<feature type="chain" id="PRO_5002007691" evidence="15">
    <location>
        <begin position="29"/>
        <end position="732"/>
    </location>
</feature>
<evidence type="ECO:0000256" key="12">
    <source>
        <dbReference type="PROSITE-ProRule" id="PRU01360"/>
    </source>
</evidence>
<keyword evidence="2 12" id="KW-0813">Transport</keyword>
<dbReference type="OrthoDB" id="127311at2"/>
<keyword evidence="11 12" id="KW-0998">Cell outer membrane</keyword>
<accession>A0A0A2WK78</accession>
<dbReference type="Proteomes" id="UP000030518">
    <property type="component" value="Unassembled WGS sequence"/>
</dbReference>
<evidence type="ECO:0000256" key="9">
    <source>
        <dbReference type="ARBA" id="ARBA00023077"/>
    </source>
</evidence>
<evidence type="ECO:0000256" key="1">
    <source>
        <dbReference type="ARBA" id="ARBA00004571"/>
    </source>
</evidence>
<proteinExistence type="inferred from homology"/>
<evidence type="ECO:0000259" key="17">
    <source>
        <dbReference type="Pfam" id="PF07715"/>
    </source>
</evidence>
<dbReference type="GO" id="GO:0009279">
    <property type="term" value="C:cell outer membrane"/>
    <property type="evidence" value="ECO:0007669"/>
    <property type="project" value="UniProtKB-SubCell"/>
</dbReference>
<evidence type="ECO:0000256" key="15">
    <source>
        <dbReference type="SAM" id="SignalP"/>
    </source>
</evidence>
<dbReference type="SUPFAM" id="SSF56935">
    <property type="entry name" value="Porins"/>
    <property type="match status" value="1"/>
</dbReference>
<dbReference type="GO" id="GO:0006826">
    <property type="term" value="P:iron ion transport"/>
    <property type="evidence" value="ECO:0007669"/>
    <property type="project" value="UniProtKB-KW"/>
</dbReference>
<evidence type="ECO:0000256" key="13">
    <source>
        <dbReference type="PROSITE-ProRule" id="PRU10144"/>
    </source>
</evidence>
<feature type="domain" description="TonB-dependent receptor-like beta-barrel" evidence="16">
    <location>
        <begin position="275"/>
        <end position="696"/>
    </location>
</feature>
<dbReference type="InterPro" id="IPR010917">
    <property type="entry name" value="TonB_rcpt_CS"/>
</dbReference>
<protein>
    <submittedName>
        <fullName evidence="18">TonB-dependent receptor</fullName>
    </submittedName>
</protein>
<keyword evidence="4" id="KW-0410">Iron transport</keyword>
<comment type="similarity">
    <text evidence="12 14">Belongs to the TonB-dependent receptor family.</text>
</comment>
<evidence type="ECO:0000256" key="5">
    <source>
        <dbReference type="ARBA" id="ARBA00022692"/>
    </source>
</evidence>
<keyword evidence="3 12" id="KW-1134">Transmembrane beta strand</keyword>
<evidence type="ECO:0000256" key="10">
    <source>
        <dbReference type="ARBA" id="ARBA00023136"/>
    </source>
</evidence>
<dbReference type="InterPro" id="IPR012910">
    <property type="entry name" value="Plug_dom"/>
</dbReference>
<organism evidence="18 19">
    <name type="scientific">Lysobacter dokdonensis DS-58</name>
    <dbReference type="NCBI Taxonomy" id="1300345"/>
    <lineage>
        <taxon>Bacteria</taxon>
        <taxon>Pseudomonadati</taxon>
        <taxon>Pseudomonadota</taxon>
        <taxon>Gammaproteobacteria</taxon>
        <taxon>Lysobacterales</taxon>
        <taxon>Lysobacteraceae</taxon>
        <taxon>Noviluteimonas</taxon>
    </lineage>
</organism>
<keyword evidence="5 12" id="KW-0812">Transmembrane</keyword>
<dbReference type="InterPro" id="IPR036942">
    <property type="entry name" value="Beta-barrel_TonB_sf"/>
</dbReference>
<dbReference type="PANTHER" id="PTHR32552:SF81">
    <property type="entry name" value="TONB-DEPENDENT OUTER MEMBRANE RECEPTOR"/>
    <property type="match status" value="1"/>
</dbReference>
<evidence type="ECO:0000313" key="18">
    <source>
        <dbReference type="EMBL" id="KGQ20596.1"/>
    </source>
</evidence>
<evidence type="ECO:0000256" key="8">
    <source>
        <dbReference type="ARBA" id="ARBA00023065"/>
    </source>
</evidence>